<dbReference type="EMBL" id="LYXE01000090">
    <property type="protein sequence ID" value="PDV98870.1"/>
    <property type="molecule type" value="Genomic_DNA"/>
</dbReference>
<accession>A0A2H3KLI2</accession>
<name>A0A2H3KLI2_9CHLR</name>
<dbReference type="InterPro" id="IPR011042">
    <property type="entry name" value="6-blade_b-propeller_TolB-like"/>
</dbReference>
<sequence>MHMRLHTWMFVLLIVAMAASVTPVQAQTGPNNVVSVRFDEKRPPDLLSEEEVERIARLQGETVYTVPSSPVSPDDQTILYTSDETIGFLNIQDGSTVVIDPELFGPFIPLPLLGFSDFAWLDNETLGSVALDLRAFEPEDAFVKLGINRSTLELSVMPLRLPVDTGLVSISPDLNRFLLVLFPEEAAGEEDFSKPVRVRIGHPRPASAIVTDRPVAPAAMQGRIAQAQRQHAVALQRMWMMQEGDETETVAVTPTSLDLLLYTVDQGSRYVTTIDIASALASAVWTPDGNQLAFSIYGLADFEDQRFIFDGALLSEEVYRDVTGNLPPSINPVLQNNNTYVMDTVSGAVQLLQPDKGAAAPPVLFASDWSPDGQVLLVEAWHPARIRGRTHPIYALQFSERLSYRFYDRQLRELGRFENNLFSSAAFASVVGEMVSQDELIFRAARGTDRHVYYYNRRSGEVRNLSNRAGAYYNVFTTNRSRQIVFTHTSFTEPPDIYRMGWDGRGLARLTWVGEELRVFANLRQDPVSFRLPNGQTRVGVLIQPAGAAFPPRNVPIIVWQQGGPGSAMINRWLTNVEDPYALLPSMGLALLVTPVAGRPGYTPAIFNSLADGSNFGAIDIDEQAAIVREMIRRGWTRQGRVGITGCSYGGYFTLQSIVRHPTLYSAANPQCALVDTITEWNRGYASLMPHLMGLPPFTIPQEYQNDSPSYNVSRIRTPVLTFHGTGDFLPIVQNENLHLQLVNRKVPARMVKFFGEGHGLFDDENQLYAAQEQVSWFRQYLR</sequence>
<evidence type="ECO:0000256" key="2">
    <source>
        <dbReference type="SAM" id="SignalP"/>
    </source>
</evidence>
<evidence type="ECO:0000256" key="1">
    <source>
        <dbReference type="ARBA" id="ARBA00022801"/>
    </source>
</evidence>
<comment type="caution">
    <text evidence="4">The sequence shown here is derived from an EMBL/GenBank/DDBJ whole genome shotgun (WGS) entry which is preliminary data.</text>
</comment>
<dbReference type="Proteomes" id="UP000220922">
    <property type="component" value="Unassembled WGS sequence"/>
</dbReference>
<evidence type="ECO:0000313" key="4">
    <source>
        <dbReference type="EMBL" id="PDV98870.1"/>
    </source>
</evidence>
<dbReference type="Gene3D" id="3.40.50.1820">
    <property type="entry name" value="alpha/beta hydrolase"/>
    <property type="match status" value="1"/>
</dbReference>
<evidence type="ECO:0000313" key="5">
    <source>
        <dbReference type="Proteomes" id="UP000220922"/>
    </source>
</evidence>
<dbReference type="AlphaFoldDB" id="A0A2H3KLI2"/>
<evidence type="ECO:0000259" key="3">
    <source>
        <dbReference type="Pfam" id="PF00326"/>
    </source>
</evidence>
<dbReference type="Gene3D" id="2.120.10.30">
    <property type="entry name" value="TolB, C-terminal domain"/>
    <property type="match status" value="1"/>
</dbReference>
<dbReference type="GO" id="GO:0004252">
    <property type="term" value="F:serine-type endopeptidase activity"/>
    <property type="evidence" value="ECO:0007669"/>
    <property type="project" value="TreeGrafter"/>
</dbReference>
<keyword evidence="2" id="KW-0732">Signal</keyword>
<dbReference type="Pfam" id="PF00326">
    <property type="entry name" value="Peptidase_S9"/>
    <property type="match status" value="1"/>
</dbReference>
<dbReference type="PANTHER" id="PTHR42776:SF27">
    <property type="entry name" value="DIPEPTIDYL PEPTIDASE FAMILY MEMBER 6"/>
    <property type="match status" value="1"/>
</dbReference>
<dbReference type="GO" id="GO:0006508">
    <property type="term" value="P:proteolysis"/>
    <property type="evidence" value="ECO:0007669"/>
    <property type="project" value="InterPro"/>
</dbReference>
<protein>
    <submittedName>
        <fullName evidence="4">Peptidase S9</fullName>
    </submittedName>
</protein>
<feature type="signal peptide" evidence="2">
    <location>
        <begin position="1"/>
        <end position="26"/>
    </location>
</feature>
<keyword evidence="1" id="KW-0378">Hydrolase</keyword>
<feature type="chain" id="PRO_5013783164" evidence="2">
    <location>
        <begin position="27"/>
        <end position="783"/>
    </location>
</feature>
<organism evidence="4 5">
    <name type="scientific">Candidatus Chloroploca asiatica</name>
    <dbReference type="NCBI Taxonomy" id="1506545"/>
    <lineage>
        <taxon>Bacteria</taxon>
        <taxon>Bacillati</taxon>
        <taxon>Chloroflexota</taxon>
        <taxon>Chloroflexia</taxon>
        <taxon>Chloroflexales</taxon>
        <taxon>Chloroflexineae</taxon>
        <taxon>Oscillochloridaceae</taxon>
        <taxon>Candidatus Chloroploca</taxon>
    </lineage>
</organism>
<keyword evidence="5" id="KW-1185">Reference proteome</keyword>
<gene>
    <name evidence="4" type="ORF">A9Q02_01610</name>
</gene>
<dbReference type="SUPFAM" id="SSF53474">
    <property type="entry name" value="alpha/beta-Hydrolases"/>
    <property type="match status" value="1"/>
</dbReference>
<dbReference type="InterPro" id="IPR029058">
    <property type="entry name" value="AB_hydrolase_fold"/>
</dbReference>
<dbReference type="PANTHER" id="PTHR42776">
    <property type="entry name" value="SERINE PEPTIDASE S9 FAMILY MEMBER"/>
    <property type="match status" value="1"/>
</dbReference>
<feature type="domain" description="Peptidase S9 prolyl oligopeptidase catalytic" evidence="3">
    <location>
        <begin position="615"/>
        <end position="782"/>
    </location>
</feature>
<dbReference type="SUPFAM" id="SSF82171">
    <property type="entry name" value="DPP6 N-terminal domain-like"/>
    <property type="match status" value="1"/>
</dbReference>
<reference evidence="4 5" key="1">
    <citation type="submission" date="2016-05" db="EMBL/GenBank/DDBJ databases">
        <authorList>
            <person name="Lavstsen T."/>
            <person name="Jespersen J.S."/>
        </authorList>
    </citation>
    <scope>NUCLEOTIDE SEQUENCE [LARGE SCALE GENOMIC DNA]</scope>
    <source>
        <strain evidence="4 5">B7-9</strain>
    </source>
</reference>
<dbReference type="InterPro" id="IPR001375">
    <property type="entry name" value="Peptidase_S9_cat"/>
</dbReference>
<proteinExistence type="predicted"/>